<dbReference type="AlphaFoldDB" id="A0AAQ3JKU0"/>
<keyword evidence="3" id="KW-1185">Reference proteome</keyword>
<dbReference type="PANTHER" id="PTHR31385:SF1">
    <property type="entry name" value="PUTATIVE (DUF220)-RELATED"/>
    <property type="match status" value="1"/>
</dbReference>
<dbReference type="EMBL" id="CP136890">
    <property type="protein sequence ID" value="WOK91548.1"/>
    <property type="molecule type" value="Genomic_DNA"/>
</dbReference>
<accession>A0AAQ3JKU0</accession>
<dbReference type="Proteomes" id="UP001327560">
    <property type="component" value="Chromosome 1"/>
</dbReference>
<feature type="domain" description="DUF220" evidence="1">
    <location>
        <begin position="169"/>
        <end position="239"/>
    </location>
</feature>
<sequence length="336" mass="38522">MADIEMGKLIDTTFSKGKECTLAVSSAVGNLVQFQQNLHNSLKTHLRQLVMSKQKNGARSLMPVEKESPSVVEANYHKQLEAWRENPSWVDQPPKIKVSVPKGSLCNLNVMFKVGLPPDAIYNIVVDPENKRVFKNIKEVISRKVLVDEGFRQVVEVEQAALWRFLWWSGTISVHVIVEQNRKDRTVKFKQGKTGFMKRFEGSWKVEPIFVDEHVCSSHKPKTWEDYNSCTQGKGRVGSIVSLDQLIQPALVPPPPISWYLRGITTRTTEMLISDLLAEAARLRCAIGGAETTKELEASEHENFQNLSWAFDDIKKRWHLRRKERHHKNRRNLMAN</sequence>
<evidence type="ECO:0000313" key="3">
    <source>
        <dbReference type="Proteomes" id="UP001327560"/>
    </source>
</evidence>
<proteinExistence type="predicted"/>
<dbReference type="Pfam" id="PF02713">
    <property type="entry name" value="DUF220"/>
    <property type="match status" value="1"/>
</dbReference>
<protein>
    <recommendedName>
        <fullName evidence="1">DUF220 domain-containing protein</fullName>
    </recommendedName>
</protein>
<reference evidence="2 3" key="1">
    <citation type="submission" date="2023-10" db="EMBL/GenBank/DDBJ databases">
        <title>Chromosome-scale genome assembly provides insights into flower coloration mechanisms of Canna indica.</title>
        <authorList>
            <person name="Li C."/>
        </authorList>
    </citation>
    <scope>NUCLEOTIDE SEQUENCE [LARGE SCALE GENOMIC DNA]</scope>
    <source>
        <tissue evidence="2">Flower</tissue>
    </source>
</reference>
<evidence type="ECO:0000259" key="1">
    <source>
        <dbReference type="Pfam" id="PF02713"/>
    </source>
</evidence>
<dbReference type="Gene3D" id="3.30.530.20">
    <property type="match status" value="1"/>
</dbReference>
<dbReference type="InterPro" id="IPR023393">
    <property type="entry name" value="START-like_dom_sf"/>
</dbReference>
<dbReference type="PANTHER" id="PTHR31385">
    <property type="entry name" value="PUTATIVE (DUF220)-RELATED"/>
    <property type="match status" value="1"/>
</dbReference>
<dbReference type="InterPro" id="IPR003863">
    <property type="entry name" value="DUF220"/>
</dbReference>
<gene>
    <name evidence="2" type="ORF">Cni_G00239</name>
</gene>
<name>A0AAQ3JKU0_9LILI</name>
<organism evidence="2 3">
    <name type="scientific">Canna indica</name>
    <name type="common">Indian-shot</name>
    <dbReference type="NCBI Taxonomy" id="4628"/>
    <lineage>
        <taxon>Eukaryota</taxon>
        <taxon>Viridiplantae</taxon>
        <taxon>Streptophyta</taxon>
        <taxon>Embryophyta</taxon>
        <taxon>Tracheophyta</taxon>
        <taxon>Spermatophyta</taxon>
        <taxon>Magnoliopsida</taxon>
        <taxon>Liliopsida</taxon>
        <taxon>Zingiberales</taxon>
        <taxon>Cannaceae</taxon>
        <taxon>Canna</taxon>
    </lineage>
</organism>
<dbReference type="SUPFAM" id="SSF55961">
    <property type="entry name" value="Bet v1-like"/>
    <property type="match status" value="1"/>
</dbReference>
<evidence type="ECO:0000313" key="2">
    <source>
        <dbReference type="EMBL" id="WOK91548.1"/>
    </source>
</evidence>